<dbReference type="Gene3D" id="3.30.200.20">
    <property type="entry name" value="Phosphorylase Kinase, domain 1"/>
    <property type="match status" value="1"/>
</dbReference>
<feature type="compositionally biased region" description="Polar residues" evidence="6">
    <location>
        <begin position="247"/>
        <end position="258"/>
    </location>
</feature>
<evidence type="ECO:0000256" key="3">
    <source>
        <dbReference type="ARBA" id="ARBA00022777"/>
    </source>
</evidence>
<gene>
    <name evidence="8" type="ORF">M0G41_09405</name>
</gene>
<dbReference type="GO" id="GO:0016301">
    <property type="term" value="F:kinase activity"/>
    <property type="evidence" value="ECO:0007669"/>
    <property type="project" value="UniProtKB-KW"/>
</dbReference>
<dbReference type="InterPro" id="IPR019734">
    <property type="entry name" value="TPR_rpt"/>
</dbReference>
<keyword evidence="2" id="KW-0547">Nucleotide-binding</keyword>
<dbReference type="SMART" id="SM00220">
    <property type="entry name" value="S_TKc"/>
    <property type="match status" value="1"/>
</dbReference>
<dbReference type="PANTHER" id="PTHR43289:SF6">
    <property type="entry name" value="SERINE_THREONINE-PROTEIN KINASE NEKL-3"/>
    <property type="match status" value="1"/>
</dbReference>
<keyword evidence="5" id="KW-0802">TPR repeat</keyword>
<evidence type="ECO:0000313" key="8">
    <source>
        <dbReference type="EMBL" id="MCK7593886.1"/>
    </source>
</evidence>
<dbReference type="EMBL" id="JALNMH010000007">
    <property type="protein sequence ID" value="MCK7593886.1"/>
    <property type="molecule type" value="Genomic_DNA"/>
</dbReference>
<protein>
    <submittedName>
        <fullName evidence="8">Protein kinase</fullName>
    </submittedName>
</protein>
<dbReference type="InterPro" id="IPR000719">
    <property type="entry name" value="Prot_kinase_dom"/>
</dbReference>
<dbReference type="Gene3D" id="1.10.510.10">
    <property type="entry name" value="Transferase(Phosphotransferase) domain 1"/>
    <property type="match status" value="1"/>
</dbReference>
<dbReference type="SUPFAM" id="SSF48452">
    <property type="entry name" value="TPR-like"/>
    <property type="match status" value="2"/>
</dbReference>
<evidence type="ECO:0000256" key="5">
    <source>
        <dbReference type="PROSITE-ProRule" id="PRU00339"/>
    </source>
</evidence>
<keyword evidence="3 8" id="KW-0418">Kinase</keyword>
<evidence type="ECO:0000256" key="2">
    <source>
        <dbReference type="ARBA" id="ARBA00022741"/>
    </source>
</evidence>
<proteinExistence type="predicted"/>
<dbReference type="PANTHER" id="PTHR43289">
    <property type="entry name" value="MITOGEN-ACTIVATED PROTEIN KINASE KINASE KINASE 20-RELATED"/>
    <property type="match status" value="1"/>
</dbReference>
<dbReference type="PROSITE" id="PS00108">
    <property type="entry name" value="PROTEIN_KINASE_ST"/>
    <property type="match status" value="1"/>
</dbReference>
<evidence type="ECO:0000256" key="1">
    <source>
        <dbReference type="ARBA" id="ARBA00022679"/>
    </source>
</evidence>
<evidence type="ECO:0000256" key="4">
    <source>
        <dbReference type="ARBA" id="ARBA00022840"/>
    </source>
</evidence>
<organism evidence="8 9">
    <name type="scientific">Pseudomarimonas salicorniae</name>
    <dbReference type="NCBI Taxonomy" id="2933270"/>
    <lineage>
        <taxon>Bacteria</taxon>
        <taxon>Pseudomonadati</taxon>
        <taxon>Pseudomonadota</taxon>
        <taxon>Gammaproteobacteria</taxon>
        <taxon>Lysobacterales</taxon>
        <taxon>Lysobacteraceae</taxon>
        <taxon>Pseudomarimonas</taxon>
    </lineage>
</organism>
<feature type="region of interest" description="Disordered" evidence="6">
    <location>
        <begin position="244"/>
        <end position="270"/>
    </location>
</feature>
<keyword evidence="4" id="KW-0067">ATP-binding</keyword>
<keyword evidence="9" id="KW-1185">Reference proteome</keyword>
<feature type="repeat" description="TPR" evidence="5">
    <location>
        <begin position="762"/>
        <end position="795"/>
    </location>
</feature>
<dbReference type="SUPFAM" id="SSF56112">
    <property type="entry name" value="Protein kinase-like (PK-like)"/>
    <property type="match status" value="1"/>
</dbReference>
<evidence type="ECO:0000256" key="6">
    <source>
        <dbReference type="SAM" id="MobiDB-lite"/>
    </source>
</evidence>
<dbReference type="CDD" id="cd14014">
    <property type="entry name" value="STKc_PknB_like"/>
    <property type="match status" value="1"/>
</dbReference>
<dbReference type="Pfam" id="PF00069">
    <property type="entry name" value="Pkinase"/>
    <property type="match status" value="1"/>
</dbReference>
<reference evidence="8" key="1">
    <citation type="submission" date="2022-04" db="EMBL/GenBank/DDBJ databases">
        <title>Lysobacter sp. CAU 1642 isolated from sea sand.</title>
        <authorList>
            <person name="Kim W."/>
        </authorList>
    </citation>
    <scope>NUCLEOTIDE SEQUENCE</scope>
    <source>
        <strain evidence="8">CAU 1642</strain>
    </source>
</reference>
<dbReference type="InterPro" id="IPR008271">
    <property type="entry name" value="Ser/Thr_kinase_AS"/>
</dbReference>
<dbReference type="Proteomes" id="UP001431449">
    <property type="component" value="Unassembled WGS sequence"/>
</dbReference>
<dbReference type="PROSITE" id="PS50011">
    <property type="entry name" value="PROTEIN_KINASE_DOM"/>
    <property type="match status" value="1"/>
</dbReference>
<evidence type="ECO:0000313" key="9">
    <source>
        <dbReference type="Proteomes" id="UP001431449"/>
    </source>
</evidence>
<dbReference type="InterPro" id="IPR011990">
    <property type="entry name" value="TPR-like_helical_dom_sf"/>
</dbReference>
<dbReference type="PROSITE" id="PS50005">
    <property type="entry name" value="TPR"/>
    <property type="match status" value="1"/>
</dbReference>
<feature type="domain" description="Protein kinase" evidence="7">
    <location>
        <begin position="1"/>
        <end position="241"/>
    </location>
</feature>
<name>A0ABT0GH66_9GAMM</name>
<accession>A0ABT0GH66</accession>
<dbReference type="InterPro" id="IPR011009">
    <property type="entry name" value="Kinase-like_dom_sf"/>
</dbReference>
<evidence type="ECO:0000259" key="7">
    <source>
        <dbReference type="PROSITE" id="PS50011"/>
    </source>
</evidence>
<dbReference type="Gene3D" id="1.25.40.10">
    <property type="entry name" value="Tetratricopeptide repeat domain"/>
    <property type="match status" value="2"/>
</dbReference>
<comment type="caution">
    <text evidence="8">The sequence shown here is derived from an EMBL/GenBank/DDBJ whole genome shotgun (WGS) entry which is preliminary data.</text>
</comment>
<sequence>MASVHLALQESVQREVALKIMAPTLAGDPQFGERFLREARIAARLRHPHVVQVHDVGACGEMHYMAMEYLPGGAVVTRERGPRGLRFALRVTREMASALGYAHARGVIHRDIKPDNILLREDGAAVLTDFGIARANDNVRMTMTGSIMGTPSYMSPEQARGEELDGRSDLYSLGIVFYELLTGRVPYAAEDQISVGIMHLSAPLPNLPAELGWLDPLLHRLLAKDRARRLSDGGELAQELAEIEQRFTPTPMRSTAPQLTPPPQASMPQPGQFAPLHRASEPVTAAGHEPTLGSVDGGLIADRARPRRRAVQRRPLWPWMLCLLLVGAGAGVWRYQEQLRALLPQSQTAEVLDRAEQALAQGRLSDDATGSGARELFTVALAIDPDNLRARDGLARVGQRWLLRAEQAAGAGDVAGAEAALEQARQLAVPAARVDAVAEQLRQQGAREDSLSGWLDKARQARDEDRLDGGPDSALALYRQVLEQDPGNALARDGIGQVLAILVERARRAITAGEFVEAEAQIARVAGHEPAHPDLPTLRGRLAEARQAEGSRRQTALQEAENLLQRGRLTAPSEANALALFRSVLAESPDEERAKRGIERIAANLNTQFDRAAADYDIERAGELLSTLERHALLSDRALAQARSRLEAVRQRAETLEAQRAREADPQRLRNLLDQAAEAASAGNLWGPPGESAYDKYRQVQRAEPSNAEARQGLLQLPLRAAEHFETALSTGRLGRARGYVEGLESTNASAPGLGAMKRRLSQAYAGYAAERLGAGELQRARDGFEQALELDPDNAELVTLRARLEAAGG</sequence>
<keyword evidence="1" id="KW-0808">Transferase</keyword>